<name>A0A2S3XBL3_PSEPU</name>
<gene>
    <name evidence="2" type="ORF">BGP82_00350</name>
</gene>
<dbReference type="AlphaFoldDB" id="A0A2S3XBL3"/>
<comment type="caution">
    <text evidence="2">The sequence shown here is derived from an EMBL/GenBank/DDBJ whole genome shotgun (WGS) entry which is preliminary data.</text>
</comment>
<evidence type="ECO:0000313" key="3">
    <source>
        <dbReference type="Proteomes" id="UP000237378"/>
    </source>
</evidence>
<organism evidence="2 3">
    <name type="scientific">Pseudomonas putida</name>
    <name type="common">Arthrobacter siderocapsulatus</name>
    <dbReference type="NCBI Taxonomy" id="303"/>
    <lineage>
        <taxon>Bacteria</taxon>
        <taxon>Pseudomonadati</taxon>
        <taxon>Pseudomonadota</taxon>
        <taxon>Gammaproteobacteria</taxon>
        <taxon>Pseudomonadales</taxon>
        <taxon>Pseudomonadaceae</taxon>
        <taxon>Pseudomonas</taxon>
    </lineage>
</organism>
<dbReference type="RefSeq" id="WP_181005103.1">
    <property type="nucleotide sequence ID" value="NZ_MING01000019.1"/>
</dbReference>
<proteinExistence type="predicted"/>
<feature type="coiled-coil region" evidence="1">
    <location>
        <begin position="30"/>
        <end position="91"/>
    </location>
</feature>
<evidence type="ECO:0000256" key="1">
    <source>
        <dbReference type="SAM" id="Coils"/>
    </source>
</evidence>
<dbReference type="EMBL" id="MING01000019">
    <property type="protein sequence ID" value="POG12950.1"/>
    <property type="molecule type" value="Genomic_DNA"/>
</dbReference>
<protein>
    <submittedName>
        <fullName evidence="2">Uncharacterized protein</fullName>
    </submittedName>
</protein>
<evidence type="ECO:0000313" key="2">
    <source>
        <dbReference type="EMBL" id="POG12950.1"/>
    </source>
</evidence>
<sequence>MTMKEEVAQLTGTLKFNVESSGFQRFSNMMKNANKVMQNFAQNFENLSRSLSKGLKLKIDTTAVDKAKAKLDTALKRQQRAEAALSNQQRQTFAAELTQQKLKYAGAKAQAHLNNAMLQSQKDAAVVAAKAAAAQAKATGTSKTQLASQNALTASLTRQAKLEAILLKTRQTTQKANNQHLASMTKLQRIQQQMNHAQQQAHIRAQKHATQMAAAQQTAANKTTAQFQRDQRFQAFQQRHAAWQARQNAPTGGMFGGMGMTPMLAFGGVGAAIAGLSVAMAKLGERIENRKSGVVDAERFDAAFVGLGKSPETRKLWKDTFLSLSTESGAEISNETAEDFRTFVGMQQAFGKTTDQITKEYKLRQQAFTVAGLTKDSSREVNRQLNQVSTDGLGDKSDWNVLSERMPMLVPYVTRAFGEEEKIKDPVKAVGAFNKRMKKGGGVKLDWITKGMETMVAENQAIFESKKNSVGFAKTLQENQEFLNAVGINNTQELNAVMRDNVQAHKELNDALQPAAKLLRDFDAGLTQAQTGLIRFTIGRNADGSEKTSAEKAMDMATRGFNIEAPSIDPGALTGKTPQYDPNQSAIAAEKDPVNRFWKWLFNKKTDVSQAVPQDYLGSADSSSTALMPGIVPKLQLKVPDAPSDSLSKFKIGFGAFADNINALQTVMADSTSKALQGAVTSNSNNQVTVNVAGDTFNFDTTGLPSAAEQEAWADQFTQHKRDLPGLIKEEVQGLFRGEVGKMRSQQAER</sequence>
<dbReference type="Proteomes" id="UP000237378">
    <property type="component" value="Unassembled WGS sequence"/>
</dbReference>
<keyword evidence="1" id="KW-0175">Coiled coil</keyword>
<reference evidence="2 3" key="1">
    <citation type="submission" date="2016-08" db="EMBL/GenBank/DDBJ databases">
        <authorList>
            <person name="Seilhamer J.J."/>
        </authorList>
    </citation>
    <scope>NUCLEOTIDE SEQUENCE [LARGE SCALE GENOMIC DNA]</scope>
    <source>
        <strain evidence="2 3">KH-18-2</strain>
    </source>
</reference>
<accession>A0A2S3XBL3</accession>
<reference evidence="2 3" key="2">
    <citation type="submission" date="2018-03" db="EMBL/GenBank/DDBJ databases">
        <title>Draft genome of Pseudomonas putida strain KH-18-2.</title>
        <authorList>
            <person name="Yoshizawa S."/>
            <person name="Khan N.H."/>
            <person name="Nishimura M."/>
            <person name="Chiura H.X."/>
            <person name="Ogura Y."/>
            <person name="Hayashi T."/>
            <person name="Kogure K."/>
        </authorList>
    </citation>
    <scope>NUCLEOTIDE SEQUENCE [LARGE SCALE GENOMIC DNA]</scope>
    <source>
        <strain evidence="2 3">KH-18-2</strain>
    </source>
</reference>